<name>A0ABV7Y824_9ACTN</name>
<organism evidence="1 2">
    <name type="scientific">Tenggerimyces flavus</name>
    <dbReference type="NCBI Taxonomy" id="1708749"/>
    <lineage>
        <taxon>Bacteria</taxon>
        <taxon>Bacillati</taxon>
        <taxon>Actinomycetota</taxon>
        <taxon>Actinomycetes</taxon>
        <taxon>Propionibacteriales</taxon>
        <taxon>Nocardioidaceae</taxon>
        <taxon>Tenggerimyces</taxon>
    </lineage>
</organism>
<dbReference type="InterPro" id="IPR004378">
    <property type="entry name" value="F420H2_quin_Rdtase"/>
</dbReference>
<sequence>MRTFRPSRLVKSANNLFARVIRLGLPVGPWALLTVPGRKSGIPRTTPVAFVRAGTGYRVMSPYGHVDWVKNVRAAGRAQLISRGRAFDVSAEELPANEAAKVLRGNLSHAPWLLRRIFKPYFDTPYDAPLEDWEREAANHPVFHFEPLSDTMEVPVGADSGRKAHQPGPGVR</sequence>
<keyword evidence="2" id="KW-1185">Reference proteome</keyword>
<dbReference type="Pfam" id="PF04075">
    <property type="entry name" value="F420H2_quin_red"/>
    <property type="match status" value="1"/>
</dbReference>
<evidence type="ECO:0000313" key="2">
    <source>
        <dbReference type="Proteomes" id="UP001595699"/>
    </source>
</evidence>
<comment type="caution">
    <text evidence="1">The sequence shown here is derived from an EMBL/GenBank/DDBJ whole genome shotgun (WGS) entry which is preliminary data.</text>
</comment>
<reference evidence="2" key="1">
    <citation type="journal article" date="2019" name="Int. J. Syst. Evol. Microbiol.">
        <title>The Global Catalogue of Microorganisms (GCM) 10K type strain sequencing project: providing services to taxonomists for standard genome sequencing and annotation.</title>
        <authorList>
            <consortium name="The Broad Institute Genomics Platform"/>
            <consortium name="The Broad Institute Genome Sequencing Center for Infectious Disease"/>
            <person name="Wu L."/>
            <person name="Ma J."/>
        </authorList>
    </citation>
    <scope>NUCLEOTIDE SEQUENCE [LARGE SCALE GENOMIC DNA]</scope>
    <source>
        <strain evidence="2">CGMCC 4.7241</strain>
    </source>
</reference>
<protein>
    <submittedName>
        <fullName evidence="1">Nitroreductase family deazaflavin-dependent oxidoreductase</fullName>
    </submittedName>
</protein>
<dbReference type="Proteomes" id="UP001595699">
    <property type="component" value="Unassembled WGS sequence"/>
</dbReference>
<gene>
    <name evidence="1" type="ORF">ACFOUW_09055</name>
</gene>
<dbReference type="EMBL" id="JBHRZH010000006">
    <property type="protein sequence ID" value="MFC3760987.1"/>
    <property type="molecule type" value="Genomic_DNA"/>
</dbReference>
<dbReference type="Gene3D" id="2.30.110.10">
    <property type="entry name" value="Electron Transport, Fmn-binding Protein, Chain A"/>
    <property type="match status" value="1"/>
</dbReference>
<dbReference type="NCBIfam" id="TIGR00026">
    <property type="entry name" value="hi_GC_TIGR00026"/>
    <property type="match status" value="1"/>
</dbReference>
<evidence type="ECO:0000313" key="1">
    <source>
        <dbReference type="EMBL" id="MFC3760987.1"/>
    </source>
</evidence>
<dbReference type="RefSeq" id="WP_205117215.1">
    <property type="nucleotide sequence ID" value="NZ_JAFBCM010000001.1"/>
</dbReference>
<accession>A0ABV7Y824</accession>
<proteinExistence type="predicted"/>
<dbReference type="InterPro" id="IPR012349">
    <property type="entry name" value="Split_barrel_FMN-bd"/>
</dbReference>